<organism evidence="5 6">
    <name type="scientific">Sphingomonas lycopersici</name>
    <dbReference type="NCBI Taxonomy" id="2951807"/>
    <lineage>
        <taxon>Bacteria</taxon>
        <taxon>Pseudomonadati</taxon>
        <taxon>Pseudomonadota</taxon>
        <taxon>Alphaproteobacteria</taxon>
        <taxon>Sphingomonadales</taxon>
        <taxon>Sphingomonadaceae</taxon>
        <taxon>Sphingomonas</taxon>
    </lineage>
</organism>
<evidence type="ECO:0000256" key="3">
    <source>
        <dbReference type="ARBA" id="ARBA00023163"/>
    </source>
</evidence>
<evidence type="ECO:0000256" key="2">
    <source>
        <dbReference type="ARBA" id="ARBA00023125"/>
    </source>
</evidence>
<keyword evidence="1" id="KW-0805">Transcription regulation</keyword>
<feature type="domain" description="HTH gntR-type" evidence="4">
    <location>
        <begin position="8"/>
        <end position="67"/>
    </location>
</feature>
<evidence type="ECO:0000256" key="1">
    <source>
        <dbReference type="ARBA" id="ARBA00023015"/>
    </source>
</evidence>
<dbReference type="GO" id="GO:0003700">
    <property type="term" value="F:DNA-binding transcription factor activity"/>
    <property type="evidence" value="ECO:0007669"/>
    <property type="project" value="InterPro"/>
</dbReference>
<dbReference type="Proteomes" id="UP001165565">
    <property type="component" value="Unassembled WGS sequence"/>
</dbReference>
<dbReference type="InterPro" id="IPR000524">
    <property type="entry name" value="Tscrpt_reg_HTH_GntR"/>
</dbReference>
<comment type="caution">
    <text evidence="5">The sequence shown here is derived from an EMBL/GenBank/DDBJ whole genome shotgun (WGS) entry which is preliminary data.</text>
</comment>
<dbReference type="InterPro" id="IPR036388">
    <property type="entry name" value="WH-like_DNA-bd_sf"/>
</dbReference>
<dbReference type="InterPro" id="IPR036390">
    <property type="entry name" value="WH_DNA-bd_sf"/>
</dbReference>
<dbReference type="SUPFAM" id="SSF46785">
    <property type="entry name" value="Winged helix' DNA-binding domain"/>
    <property type="match status" value="1"/>
</dbReference>
<evidence type="ECO:0000313" key="6">
    <source>
        <dbReference type="Proteomes" id="UP001165565"/>
    </source>
</evidence>
<name>A0AA42CRQ9_9SPHN</name>
<dbReference type="Pfam" id="PF00392">
    <property type="entry name" value="GntR"/>
    <property type="match status" value="1"/>
</dbReference>
<evidence type="ECO:0000313" key="5">
    <source>
        <dbReference type="EMBL" id="MCW6536975.1"/>
    </source>
</evidence>
<reference evidence="5" key="1">
    <citation type="submission" date="2022-06" db="EMBL/GenBank/DDBJ databases">
        <title>Sphingomonas sp. nov. isolated from rhizosphere soil of tomato.</title>
        <authorList>
            <person name="Dong H."/>
            <person name="Gao R."/>
        </authorList>
    </citation>
    <scope>NUCLEOTIDE SEQUENCE</scope>
    <source>
        <strain evidence="5">MMSM24</strain>
    </source>
</reference>
<gene>
    <name evidence="5" type="ORF">NEE01_19525</name>
</gene>
<dbReference type="AlphaFoldDB" id="A0AA42CRQ9"/>
<keyword evidence="3" id="KW-0804">Transcription</keyword>
<sequence>MATDHQASQRVYVELKRDVLAGQTVGHLHIGALALRYATSVTPVREAMLRLVGERLIAMRSAGGFIVIIRQEQEVRNLYAYNMELALLASAWTHGDPVDILPLHDEPRGLDPPIDVFFSALAARTSNIALAAAIGTVNDQLCRIRRAEQGHLTGLAQEFTKLEQLAESGAKVALHRALRTYHRRRIRHARALVQKIQIDDLARSLLIT</sequence>
<keyword evidence="6" id="KW-1185">Reference proteome</keyword>
<proteinExistence type="predicted"/>
<keyword evidence="2" id="KW-0238">DNA-binding</keyword>
<evidence type="ECO:0000259" key="4">
    <source>
        <dbReference type="Pfam" id="PF00392"/>
    </source>
</evidence>
<protein>
    <submittedName>
        <fullName evidence="5">GntR family transcriptional regulator</fullName>
    </submittedName>
</protein>
<dbReference type="EMBL" id="JANFAV010000017">
    <property type="protein sequence ID" value="MCW6536975.1"/>
    <property type="molecule type" value="Genomic_DNA"/>
</dbReference>
<dbReference type="RefSeq" id="WP_265270798.1">
    <property type="nucleotide sequence ID" value="NZ_JANFAV010000017.1"/>
</dbReference>
<dbReference type="Gene3D" id="1.10.10.10">
    <property type="entry name" value="Winged helix-like DNA-binding domain superfamily/Winged helix DNA-binding domain"/>
    <property type="match status" value="1"/>
</dbReference>
<accession>A0AA42CRQ9</accession>
<dbReference type="GO" id="GO:0003677">
    <property type="term" value="F:DNA binding"/>
    <property type="evidence" value="ECO:0007669"/>
    <property type="project" value="UniProtKB-KW"/>
</dbReference>